<dbReference type="Proteomes" id="UP001231649">
    <property type="component" value="Chromosome 1"/>
</dbReference>
<gene>
    <name evidence="1" type="ORF">PYW08_000327</name>
</gene>
<evidence type="ECO:0000313" key="2">
    <source>
        <dbReference type="Proteomes" id="UP001231649"/>
    </source>
</evidence>
<proteinExistence type="predicted"/>
<name>A0ACC2RC52_9NEOP</name>
<comment type="caution">
    <text evidence="1">The sequence shown here is derived from an EMBL/GenBank/DDBJ whole genome shotgun (WGS) entry which is preliminary data.</text>
</comment>
<sequence length="230" mass="26875">MRLTEWTISTVLLKEKTICIAFILTSMFSESRQSEIPWDKWSRYIQEPIGVEHSYRRHEYIPNPIKAPTFQCECPPNKECVLNFKINKDMVEFLDMKGILKETELKNIRADLEKMEHTAGVYEQNKDKFEGIRNRRSSLNLEEKNCCCPPKTVYMPSFITEHKFIELVDKIKKDKTNNKLLNNTENKGCCSKPPVVIQPVIIKLFRYPHKKNGTSIIDQLKNLEIGGFFG</sequence>
<dbReference type="EMBL" id="CM056777">
    <property type="protein sequence ID" value="KAJ8737732.1"/>
    <property type="molecule type" value="Genomic_DNA"/>
</dbReference>
<accession>A0ACC2RC52</accession>
<protein>
    <submittedName>
        <fullName evidence="1">Uncharacterized protein</fullName>
    </submittedName>
</protein>
<organism evidence="1 2">
    <name type="scientific">Mythimna loreyi</name>
    <dbReference type="NCBI Taxonomy" id="667449"/>
    <lineage>
        <taxon>Eukaryota</taxon>
        <taxon>Metazoa</taxon>
        <taxon>Ecdysozoa</taxon>
        <taxon>Arthropoda</taxon>
        <taxon>Hexapoda</taxon>
        <taxon>Insecta</taxon>
        <taxon>Pterygota</taxon>
        <taxon>Neoptera</taxon>
        <taxon>Endopterygota</taxon>
        <taxon>Lepidoptera</taxon>
        <taxon>Glossata</taxon>
        <taxon>Ditrysia</taxon>
        <taxon>Noctuoidea</taxon>
        <taxon>Noctuidae</taxon>
        <taxon>Noctuinae</taxon>
        <taxon>Hadenini</taxon>
        <taxon>Mythimna</taxon>
    </lineage>
</organism>
<reference evidence="1" key="1">
    <citation type="submission" date="2023-03" db="EMBL/GenBank/DDBJ databases">
        <title>Chromosome-level genomes of two armyworms, Mythimna separata and Mythimna loreyi, provide insights into the biosynthesis and reception of sex pheromones.</title>
        <authorList>
            <person name="Zhao H."/>
        </authorList>
    </citation>
    <scope>NUCLEOTIDE SEQUENCE</scope>
    <source>
        <strain evidence="1">BeijingLab</strain>
    </source>
</reference>
<evidence type="ECO:0000313" key="1">
    <source>
        <dbReference type="EMBL" id="KAJ8737732.1"/>
    </source>
</evidence>
<keyword evidence="2" id="KW-1185">Reference proteome</keyword>